<proteinExistence type="predicted"/>
<accession>A0A6A6WMD8</accession>
<keyword evidence="2" id="KW-1185">Reference proteome</keyword>
<dbReference type="SUPFAM" id="SSF48403">
    <property type="entry name" value="Ankyrin repeat"/>
    <property type="match status" value="1"/>
</dbReference>
<dbReference type="Gene3D" id="1.25.40.20">
    <property type="entry name" value="Ankyrin repeat-containing domain"/>
    <property type="match status" value="1"/>
</dbReference>
<reference evidence="1" key="1">
    <citation type="journal article" date="2020" name="Stud. Mycol.">
        <title>101 Dothideomycetes genomes: a test case for predicting lifestyles and emergence of pathogens.</title>
        <authorList>
            <person name="Haridas S."/>
            <person name="Albert R."/>
            <person name="Binder M."/>
            <person name="Bloem J."/>
            <person name="Labutti K."/>
            <person name="Salamov A."/>
            <person name="Andreopoulos B."/>
            <person name="Baker S."/>
            <person name="Barry K."/>
            <person name="Bills G."/>
            <person name="Bluhm B."/>
            <person name="Cannon C."/>
            <person name="Castanera R."/>
            <person name="Culley D."/>
            <person name="Daum C."/>
            <person name="Ezra D."/>
            <person name="Gonzalez J."/>
            <person name="Henrissat B."/>
            <person name="Kuo A."/>
            <person name="Liang C."/>
            <person name="Lipzen A."/>
            <person name="Lutzoni F."/>
            <person name="Magnuson J."/>
            <person name="Mondo S."/>
            <person name="Nolan M."/>
            <person name="Ohm R."/>
            <person name="Pangilinan J."/>
            <person name="Park H.-J."/>
            <person name="Ramirez L."/>
            <person name="Alfaro M."/>
            <person name="Sun H."/>
            <person name="Tritt A."/>
            <person name="Yoshinaga Y."/>
            <person name="Zwiers L.-H."/>
            <person name="Turgeon B."/>
            <person name="Goodwin S."/>
            <person name="Spatafora J."/>
            <person name="Crous P."/>
            <person name="Grigoriev I."/>
        </authorList>
    </citation>
    <scope>NUCLEOTIDE SEQUENCE</scope>
    <source>
        <strain evidence="1">CBS 121739</strain>
    </source>
</reference>
<evidence type="ECO:0000313" key="1">
    <source>
        <dbReference type="EMBL" id="KAF2763318.1"/>
    </source>
</evidence>
<name>A0A6A6WMD8_9PEZI</name>
<sequence length="610" mass="68309">MQSRIETLPGELYNMIIGYLDATTLSRLLQCNKVQRERIEPKLYATDAARRCAMRWACEQDNPIVIQRAVKYGADVSYLYPEKRNESYGRAQPTISIAITHCSLEAVKCLISLGVQIECLGYEHAHDLLWKLRSPKRWDICQRFVDAGLGSTFLMLREHCLTPTLVEKIVSNGPNAVQDATWLIDHGACVNAIASVYFLGSERRRYASPLSAAILADSRPLFDLLLARGADIHSSLHNIVESAEALHIPIFAACYAASSHASLKWVETCLDAGADINTGAHLRMRLPTDMPGQCNYLQLVAAYLVMDHSWDENAVCSVKDVATYLFDRGATIRPAEPPPRRPSSAMYAEMYSPCLAQMMIGKWTPAILRNRMFFDVITRLVELGDARNHVEDLFSLRNEALGRSFHCWRLPDNPTLRLRIVNAWKAFLDLILDDYFENASAVQRPMSCTELLFSTVYQMGTQPQQRDHIIYVTAEHLVSRGGNLNDDGSEAPILHQLCLLVNRRYTHQLPSQRVNQHAADEKSYCAAIEDLVDFLLSLGADPMIDARGKGFDRVRRGTVTAVDSVGEGFSRPEVTAVNLLLEDIEIGDPDTMLLVRLAGLCDVAARRQAE</sequence>
<dbReference type="EMBL" id="ML996565">
    <property type="protein sequence ID" value="KAF2763318.1"/>
    <property type="molecule type" value="Genomic_DNA"/>
</dbReference>
<protein>
    <recommendedName>
        <fullName evidence="3">Ankyrin</fullName>
    </recommendedName>
</protein>
<dbReference type="RefSeq" id="XP_033605769.1">
    <property type="nucleotide sequence ID" value="XM_033740908.1"/>
</dbReference>
<evidence type="ECO:0008006" key="3">
    <source>
        <dbReference type="Google" id="ProtNLM"/>
    </source>
</evidence>
<dbReference type="InterPro" id="IPR036770">
    <property type="entry name" value="Ankyrin_rpt-contain_sf"/>
</dbReference>
<gene>
    <name evidence="1" type="ORF">EJ05DRAFT_33999</name>
</gene>
<evidence type="ECO:0000313" key="2">
    <source>
        <dbReference type="Proteomes" id="UP000799437"/>
    </source>
</evidence>
<dbReference type="AlphaFoldDB" id="A0A6A6WMD8"/>
<dbReference type="Proteomes" id="UP000799437">
    <property type="component" value="Unassembled WGS sequence"/>
</dbReference>
<dbReference type="OrthoDB" id="4508560at2759"/>
<organism evidence="1 2">
    <name type="scientific">Pseudovirgaria hyperparasitica</name>
    <dbReference type="NCBI Taxonomy" id="470096"/>
    <lineage>
        <taxon>Eukaryota</taxon>
        <taxon>Fungi</taxon>
        <taxon>Dikarya</taxon>
        <taxon>Ascomycota</taxon>
        <taxon>Pezizomycotina</taxon>
        <taxon>Dothideomycetes</taxon>
        <taxon>Dothideomycetes incertae sedis</taxon>
        <taxon>Acrospermales</taxon>
        <taxon>Acrospermaceae</taxon>
        <taxon>Pseudovirgaria</taxon>
    </lineage>
</organism>
<dbReference type="GeneID" id="54481962"/>